<gene>
    <name evidence="1" type="ORF">EDB92DRAFT_1855341</name>
</gene>
<dbReference type="Proteomes" id="UP001201163">
    <property type="component" value="Unassembled WGS sequence"/>
</dbReference>
<reference evidence="1" key="1">
    <citation type="submission" date="2022-01" db="EMBL/GenBank/DDBJ databases">
        <title>Comparative genomics reveals a dynamic genome evolution in the ectomycorrhizal milk-cap (Lactarius) mushrooms.</title>
        <authorList>
            <consortium name="DOE Joint Genome Institute"/>
            <person name="Lebreton A."/>
            <person name="Tang N."/>
            <person name="Kuo A."/>
            <person name="LaButti K."/>
            <person name="Drula E."/>
            <person name="Barry K."/>
            <person name="Clum A."/>
            <person name="Lipzen A."/>
            <person name="Mousain D."/>
            <person name="Ng V."/>
            <person name="Wang R."/>
            <person name="Wang X."/>
            <person name="Dai Y."/>
            <person name="Henrissat B."/>
            <person name="Grigoriev I.V."/>
            <person name="Guerin-Laguette A."/>
            <person name="Yu F."/>
            <person name="Martin F.M."/>
        </authorList>
    </citation>
    <scope>NUCLEOTIDE SEQUENCE</scope>
    <source>
        <strain evidence="1">QP</strain>
    </source>
</reference>
<accession>A0AAD4LN44</accession>
<dbReference type="EMBL" id="JAKELL010000019">
    <property type="protein sequence ID" value="KAH8993165.1"/>
    <property type="molecule type" value="Genomic_DNA"/>
</dbReference>
<organism evidence="1 2">
    <name type="scientific">Lactarius akahatsu</name>
    <dbReference type="NCBI Taxonomy" id="416441"/>
    <lineage>
        <taxon>Eukaryota</taxon>
        <taxon>Fungi</taxon>
        <taxon>Dikarya</taxon>
        <taxon>Basidiomycota</taxon>
        <taxon>Agaricomycotina</taxon>
        <taxon>Agaricomycetes</taxon>
        <taxon>Russulales</taxon>
        <taxon>Russulaceae</taxon>
        <taxon>Lactarius</taxon>
    </lineage>
</organism>
<evidence type="ECO:0000313" key="1">
    <source>
        <dbReference type="EMBL" id="KAH8993165.1"/>
    </source>
</evidence>
<evidence type="ECO:0000313" key="2">
    <source>
        <dbReference type="Proteomes" id="UP001201163"/>
    </source>
</evidence>
<sequence>MISPSLVADVLGEVLAQWPQMFRILNLFLATRGRLATYVEGAGMETDADAPPSGERLVHVPIDKAE</sequence>
<proteinExistence type="predicted"/>
<dbReference type="AlphaFoldDB" id="A0AAD4LN44"/>
<keyword evidence="2" id="KW-1185">Reference proteome</keyword>
<protein>
    <submittedName>
        <fullName evidence="1">Uncharacterized protein</fullName>
    </submittedName>
</protein>
<comment type="caution">
    <text evidence="1">The sequence shown here is derived from an EMBL/GenBank/DDBJ whole genome shotgun (WGS) entry which is preliminary data.</text>
</comment>
<name>A0AAD4LN44_9AGAM</name>